<dbReference type="PATRIC" id="fig|1068978.7.peg.2704"/>
<evidence type="ECO:0000313" key="1">
    <source>
        <dbReference type="EMBL" id="AIJ22623.1"/>
    </source>
</evidence>
<gene>
    <name evidence="1" type="ORF">AMETH_2531</name>
</gene>
<protein>
    <recommendedName>
        <fullName evidence="3">Mini-circle protein</fullName>
    </recommendedName>
</protein>
<dbReference type="InterPro" id="IPR007061">
    <property type="entry name" value="MST-like"/>
</dbReference>
<proteinExistence type="predicted"/>
<dbReference type="HOGENOM" id="CLU_097062_2_1_11"/>
<dbReference type="STRING" id="1068978.AMETH_2531"/>
<name>A0A076MP00_AMYME</name>
<dbReference type="EMBL" id="CP009110">
    <property type="protein sequence ID" value="AIJ22623.1"/>
    <property type="molecule type" value="Genomic_DNA"/>
</dbReference>
<reference evidence="1 2" key="1">
    <citation type="submission" date="2014-07" db="EMBL/GenBank/DDBJ databases">
        <title>Whole Genome Sequence of the Amycolatopsis methanolica 239.</title>
        <authorList>
            <person name="Tang B."/>
        </authorList>
    </citation>
    <scope>NUCLEOTIDE SEQUENCE [LARGE SCALE GENOMIC DNA]</scope>
    <source>
        <strain evidence="1 2">239</strain>
    </source>
</reference>
<dbReference type="Proteomes" id="UP000062973">
    <property type="component" value="Chromosome"/>
</dbReference>
<keyword evidence="2" id="KW-1185">Reference proteome</keyword>
<evidence type="ECO:0000313" key="2">
    <source>
        <dbReference type="Proteomes" id="UP000062973"/>
    </source>
</evidence>
<dbReference type="Pfam" id="PF04978">
    <property type="entry name" value="MST"/>
    <property type="match status" value="1"/>
</dbReference>
<dbReference type="InterPro" id="IPR034660">
    <property type="entry name" value="DinB/YfiT-like"/>
</dbReference>
<dbReference type="KEGG" id="amq:AMETH_2531"/>
<organism evidence="1 2">
    <name type="scientific">Amycolatopsis methanolica 239</name>
    <dbReference type="NCBI Taxonomy" id="1068978"/>
    <lineage>
        <taxon>Bacteria</taxon>
        <taxon>Bacillati</taxon>
        <taxon>Actinomycetota</taxon>
        <taxon>Actinomycetes</taxon>
        <taxon>Pseudonocardiales</taxon>
        <taxon>Pseudonocardiaceae</taxon>
        <taxon>Amycolatopsis</taxon>
        <taxon>Amycolatopsis methanolica group</taxon>
    </lineage>
</organism>
<dbReference type="AlphaFoldDB" id="A0A076MP00"/>
<dbReference type="SUPFAM" id="SSF109854">
    <property type="entry name" value="DinB/YfiT-like putative metalloenzymes"/>
    <property type="match status" value="1"/>
</dbReference>
<dbReference type="OrthoDB" id="4548523at2"/>
<dbReference type="eggNOG" id="COG2318">
    <property type="taxonomic scope" value="Bacteria"/>
</dbReference>
<dbReference type="Gene3D" id="1.20.120.450">
    <property type="entry name" value="dinb family like domain"/>
    <property type="match status" value="1"/>
</dbReference>
<evidence type="ECO:0008006" key="3">
    <source>
        <dbReference type="Google" id="ProtNLM"/>
    </source>
</evidence>
<sequence>MIRTEPAFDGGEREQLGAFLDFLREAVVLKCEGLTDEQARRSLVPSELTTIAGLVGHLTYVEHRWFEVVLAGRLSRWDEKLAADRDADFREALTIPLGDLVAAYRAQCAVSREIAAGLTPETLVSFRDGSVNLRYVLIHMVEETGRHVGHLDLLRELTDGRTGE</sequence>
<dbReference type="RefSeq" id="WP_017981843.1">
    <property type="nucleotide sequence ID" value="NZ_AQUL01000001.1"/>
</dbReference>
<accession>A0A076MP00</accession>